<dbReference type="InParanoid" id="A0A2K1KKK5"/>
<sequence>MVAHSAFYGPVLQAQKALFQQNSTDVSFRAFAEGISAPNIYVEEISHSGCMLGSSILNTQRHSLGGAGHSDSTLSSVFLNL</sequence>
<dbReference type="Gramene" id="Pp3c5_21360V3.1">
    <property type="protein sequence ID" value="Pp3c5_21360V3.1"/>
    <property type="gene ID" value="Pp3c5_21360"/>
</dbReference>
<gene>
    <name evidence="1" type="ORF">PHYPA_007987</name>
</gene>
<accession>A0A2K1KKK5</accession>
<dbReference type="AlphaFoldDB" id="A0A2K1KKK5"/>
<reference evidence="2" key="3">
    <citation type="submission" date="2020-12" db="UniProtKB">
        <authorList>
            <consortium name="EnsemblPlants"/>
        </authorList>
    </citation>
    <scope>IDENTIFICATION</scope>
</reference>
<evidence type="ECO:0000313" key="2">
    <source>
        <dbReference type="EnsemblPlants" id="Pp3c5_21360V3.1"/>
    </source>
</evidence>
<reference evidence="1 3" key="1">
    <citation type="journal article" date="2008" name="Science">
        <title>The Physcomitrella genome reveals evolutionary insights into the conquest of land by plants.</title>
        <authorList>
            <person name="Rensing S."/>
            <person name="Lang D."/>
            <person name="Zimmer A."/>
            <person name="Terry A."/>
            <person name="Salamov A."/>
            <person name="Shapiro H."/>
            <person name="Nishiyama T."/>
            <person name="Perroud P.-F."/>
            <person name="Lindquist E."/>
            <person name="Kamisugi Y."/>
            <person name="Tanahashi T."/>
            <person name="Sakakibara K."/>
            <person name="Fujita T."/>
            <person name="Oishi K."/>
            <person name="Shin-I T."/>
            <person name="Kuroki Y."/>
            <person name="Toyoda A."/>
            <person name="Suzuki Y."/>
            <person name="Hashimoto A."/>
            <person name="Yamaguchi K."/>
            <person name="Sugano A."/>
            <person name="Kohara Y."/>
            <person name="Fujiyama A."/>
            <person name="Anterola A."/>
            <person name="Aoki S."/>
            <person name="Ashton N."/>
            <person name="Barbazuk W.B."/>
            <person name="Barker E."/>
            <person name="Bennetzen J."/>
            <person name="Bezanilla M."/>
            <person name="Blankenship R."/>
            <person name="Cho S.H."/>
            <person name="Dutcher S."/>
            <person name="Estelle M."/>
            <person name="Fawcett J.A."/>
            <person name="Gundlach H."/>
            <person name="Hanada K."/>
            <person name="Heyl A."/>
            <person name="Hicks K.A."/>
            <person name="Hugh J."/>
            <person name="Lohr M."/>
            <person name="Mayer K."/>
            <person name="Melkozernov A."/>
            <person name="Murata T."/>
            <person name="Nelson D."/>
            <person name="Pils B."/>
            <person name="Prigge M."/>
            <person name="Reiss B."/>
            <person name="Renner T."/>
            <person name="Rombauts S."/>
            <person name="Rushton P."/>
            <person name="Sanderfoot A."/>
            <person name="Schween G."/>
            <person name="Shiu S.-H."/>
            <person name="Stueber K."/>
            <person name="Theodoulou F.L."/>
            <person name="Tu H."/>
            <person name="Van de Peer Y."/>
            <person name="Verrier P.J."/>
            <person name="Waters E."/>
            <person name="Wood A."/>
            <person name="Yang L."/>
            <person name="Cove D."/>
            <person name="Cuming A."/>
            <person name="Hasebe M."/>
            <person name="Lucas S."/>
            <person name="Mishler D.B."/>
            <person name="Reski R."/>
            <person name="Grigoriev I."/>
            <person name="Quatrano R.S."/>
            <person name="Boore J.L."/>
        </authorList>
    </citation>
    <scope>NUCLEOTIDE SEQUENCE [LARGE SCALE GENOMIC DNA]</scope>
    <source>
        <strain evidence="2 3">cv. Gransden 2004</strain>
    </source>
</reference>
<evidence type="ECO:0000313" key="3">
    <source>
        <dbReference type="Proteomes" id="UP000006727"/>
    </source>
</evidence>
<evidence type="ECO:0000313" key="1">
    <source>
        <dbReference type="EMBL" id="PNR54310.1"/>
    </source>
</evidence>
<dbReference type="EMBL" id="ABEU02000005">
    <property type="protein sequence ID" value="PNR54310.1"/>
    <property type="molecule type" value="Genomic_DNA"/>
</dbReference>
<dbReference type="EnsemblPlants" id="Pp3c5_21360V3.1">
    <property type="protein sequence ID" value="Pp3c5_21360V3.1"/>
    <property type="gene ID" value="Pp3c5_21360"/>
</dbReference>
<name>A0A2K1KKK5_PHYPA</name>
<protein>
    <submittedName>
        <fullName evidence="1 2">Uncharacterized protein</fullName>
    </submittedName>
</protein>
<dbReference type="Proteomes" id="UP000006727">
    <property type="component" value="Chromosome 5"/>
</dbReference>
<proteinExistence type="predicted"/>
<organism evidence="1">
    <name type="scientific">Physcomitrium patens</name>
    <name type="common">Spreading-leaved earth moss</name>
    <name type="synonym">Physcomitrella patens</name>
    <dbReference type="NCBI Taxonomy" id="3218"/>
    <lineage>
        <taxon>Eukaryota</taxon>
        <taxon>Viridiplantae</taxon>
        <taxon>Streptophyta</taxon>
        <taxon>Embryophyta</taxon>
        <taxon>Bryophyta</taxon>
        <taxon>Bryophytina</taxon>
        <taxon>Bryopsida</taxon>
        <taxon>Funariidae</taxon>
        <taxon>Funariales</taxon>
        <taxon>Funariaceae</taxon>
        <taxon>Physcomitrium</taxon>
    </lineage>
</organism>
<keyword evidence="3" id="KW-1185">Reference proteome</keyword>
<reference evidence="1 3" key="2">
    <citation type="journal article" date="2018" name="Plant J.">
        <title>The Physcomitrella patens chromosome-scale assembly reveals moss genome structure and evolution.</title>
        <authorList>
            <person name="Lang D."/>
            <person name="Ullrich K.K."/>
            <person name="Murat F."/>
            <person name="Fuchs J."/>
            <person name="Jenkins J."/>
            <person name="Haas F.B."/>
            <person name="Piednoel M."/>
            <person name="Gundlach H."/>
            <person name="Van Bel M."/>
            <person name="Meyberg R."/>
            <person name="Vives C."/>
            <person name="Morata J."/>
            <person name="Symeonidi A."/>
            <person name="Hiss M."/>
            <person name="Muchero W."/>
            <person name="Kamisugi Y."/>
            <person name="Saleh O."/>
            <person name="Blanc G."/>
            <person name="Decker E.L."/>
            <person name="van Gessel N."/>
            <person name="Grimwood J."/>
            <person name="Hayes R.D."/>
            <person name="Graham S.W."/>
            <person name="Gunter L.E."/>
            <person name="McDaniel S.F."/>
            <person name="Hoernstein S.N.W."/>
            <person name="Larsson A."/>
            <person name="Li F.W."/>
            <person name="Perroud P.F."/>
            <person name="Phillips J."/>
            <person name="Ranjan P."/>
            <person name="Rokshar D.S."/>
            <person name="Rothfels C.J."/>
            <person name="Schneider L."/>
            <person name="Shu S."/>
            <person name="Stevenson D.W."/>
            <person name="Thummler F."/>
            <person name="Tillich M."/>
            <person name="Villarreal Aguilar J.C."/>
            <person name="Widiez T."/>
            <person name="Wong G.K."/>
            <person name="Wymore A."/>
            <person name="Zhang Y."/>
            <person name="Zimmer A.D."/>
            <person name="Quatrano R.S."/>
            <person name="Mayer K.F.X."/>
            <person name="Goodstein D."/>
            <person name="Casacuberta J.M."/>
            <person name="Vandepoele K."/>
            <person name="Reski R."/>
            <person name="Cuming A.C."/>
            <person name="Tuskan G.A."/>
            <person name="Maumus F."/>
            <person name="Salse J."/>
            <person name="Schmutz J."/>
            <person name="Rensing S.A."/>
        </authorList>
    </citation>
    <scope>NUCLEOTIDE SEQUENCE [LARGE SCALE GENOMIC DNA]</scope>
    <source>
        <strain evidence="2 3">cv. Gransden 2004</strain>
    </source>
</reference>